<dbReference type="GO" id="GO:0005737">
    <property type="term" value="C:cytoplasm"/>
    <property type="evidence" value="ECO:0007669"/>
    <property type="project" value="TreeGrafter"/>
</dbReference>
<dbReference type="PANTHER" id="PTHR30575:SF0">
    <property type="entry name" value="XAA-ARG DIPEPTIDASE"/>
    <property type="match status" value="1"/>
</dbReference>
<dbReference type="Gene3D" id="3.40.630.10">
    <property type="entry name" value="Zn peptidases"/>
    <property type="match status" value="1"/>
</dbReference>
<sequence>MFFESASDHCEGSGFLATRKQRWKEGTEEGKDAWAVLQKSDLPKQLRLIRIRRSLNLSPASNGLRQVVRVDDLMLARICSLNLAYRLGVWCSDDGTEIPAPGPAPSPGGGRAPSGYDYGASWALAMEEYEREQAALDAEEADEPAVYFMPMVDIGKFGRRSDGVAEFERADDAAVSVPNDGTVLSEEGFGKTDGRSKPKVKSSSTESQRMQCDGSCVARKQDAEGEHPPLCLLSVAQATCLLPKSPAYASSLPAVPLTPLTRSPQMSLTDLTAHISTFIDSESSSLHSISHAIHSRPELSHKESYAHALLADHMEQRGFTVERGACGLATAFVAEWSPAGKDGVMVAFLSE</sequence>
<dbReference type="EMBL" id="KZ999203">
    <property type="protein sequence ID" value="RKO85308.1"/>
    <property type="molecule type" value="Genomic_DNA"/>
</dbReference>
<proteinExistence type="predicted"/>
<evidence type="ECO:0000313" key="3">
    <source>
        <dbReference type="Proteomes" id="UP000269721"/>
    </source>
</evidence>
<dbReference type="SUPFAM" id="SSF53187">
    <property type="entry name" value="Zn-dependent exopeptidases"/>
    <property type="match status" value="1"/>
</dbReference>
<evidence type="ECO:0000313" key="2">
    <source>
        <dbReference type="EMBL" id="RKO85308.1"/>
    </source>
</evidence>
<name>A0A4P9W3E7_9FUNG</name>
<protein>
    <recommendedName>
        <fullName evidence="4">Peptidase M20 dimerisation domain-containing protein</fullName>
    </recommendedName>
</protein>
<keyword evidence="3" id="KW-1185">Reference proteome</keyword>
<organism evidence="2 3">
    <name type="scientific">Blyttiomyces helicus</name>
    <dbReference type="NCBI Taxonomy" id="388810"/>
    <lineage>
        <taxon>Eukaryota</taxon>
        <taxon>Fungi</taxon>
        <taxon>Fungi incertae sedis</taxon>
        <taxon>Chytridiomycota</taxon>
        <taxon>Chytridiomycota incertae sedis</taxon>
        <taxon>Chytridiomycetes</taxon>
        <taxon>Chytridiomycetes incertae sedis</taxon>
        <taxon>Blyttiomyces</taxon>
    </lineage>
</organism>
<dbReference type="GO" id="GO:0046657">
    <property type="term" value="P:folic acid catabolic process"/>
    <property type="evidence" value="ECO:0007669"/>
    <property type="project" value="TreeGrafter"/>
</dbReference>
<dbReference type="Proteomes" id="UP000269721">
    <property type="component" value="Unassembled WGS sequence"/>
</dbReference>
<accession>A0A4P9W3E7</accession>
<dbReference type="GO" id="GO:0016805">
    <property type="term" value="F:dipeptidase activity"/>
    <property type="evidence" value="ECO:0007669"/>
    <property type="project" value="TreeGrafter"/>
</dbReference>
<feature type="region of interest" description="Disordered" evidence="1">
    <location>
        <begin position="179"/>
        <end position="212"/>
    </location>
</feature>
<dbReference type="PANTHER" id="PTHR30575">
    <property type="entry name" value="PEPTIDASE M20"/>
    <property type="match status" value="1"/>
</dbReference>
<dbReference type="GO" id="GO:0071713">
    <property type="term" value="F:para-aminobenzoyl-glutamate hydrolase activity"/>
    <property type="evidence" value="ECO:0007669"/>
    <property type="project" value="TreeGrafter"/>
</dbReference>
<dbReference type="InterPro" id="IPR052030">
    <property type="entry name" value="Peptidase_M20/M20A_hydrolases"/>
</dbReference>
<dbReference type="OrthoDB" id="6119954at2759"/>
<reference evidence="3" key="1">
    <citation type="journal article" date="2018" name="Nat. Microbiol.">
        <title>Leveraging single-cell genomics to expand the fungal tree of life.</title>
        <authorList>
            <person name="Ahrendt S.R."/>
            <person name="Quandt C.A."/>
            <person name="Ciobanu D."/>
            <person name="Clum A."/>
            <person name="Salamov A."/>
            <person name="Andreopoulos B."/>
            <person name="Cheng J.F."/>
            <person name="Woyke T."/>
            <person name="Pelin A."/>
            <person name="Henrissat B."/>
            <person name="Reynolds N.K."/>
            <person name="Benny G.L."/>
            <person name="Smith M.E."/>
            <person name="James T.Y."/>
            <person name="Grigoriev I.V."/>
        </authorList>
    </citation>
    <scope>NUCLEOTIDE SEQUENCE [LARGE SCALE GENOMIC DNA]</scope>
</reference>
<evidence type="ECO:0008006" key="4">
    <source>
        <dbReference type="Google" id="ProtNLM"/>
    </source>
</evidence>
<feature type="compositionally biased region" description="Polar residues" evidence="1">
    <location>
        <begin position="201"/>
        <end position="210"/>
    </location>
</feature>
<evidence type="ECO:0000256" key="1">
    <source>
        <dbReference type="SAM" id="MobiDB-lite"/>
    </source>
</evidence>
<dbReference type="AlphaFoldDB" id="A0A4P9W3E7"/>
<gene>
    <name evidence="2" type="ORF">BDK51DRAFT_49842</name>
</gene>